<dbReference type="Proteomes" id="UP001501204">
    <property type="component" value="Unassembled WGS sequence"/>
</dbReference>
<evidence type="ECO:0000256" key="6">
    <source>
        <dbReference type="ARBA" id="ARBA00023136"/>
    </source>
</evidence>
<protein>
    <recommendedName>
        <fullName evidence="11">QacE family quaternary ammonium compound efflux SMR transporter</fullName>
    </recommendedName>
</protein>
<keyword evidence="5 8" id="KW-1133">Transmembrane helix</keyword>
<comment type="subcellular location">
    <subcellularLocation>
        <location evidence="1 7">Cell membrane</location>
        <topology evidence="1 7">Multi-pass membrane protein</topology>
    </subcellularLocation>
</comment>
<evidence type="ECO:0000313" key="10">
    <source>
        <dbReference type="Proteomes" id="UP001501204"/>
    </source>
</evidence>
<keyword evidence="2" id="KW-0813">Transport</keyword>
<dbReference type="SUPFAM" id="SSF103481">
    <property type="entry name" value="Multidrug resistance efflux transporter EmrE"/>
    <property type="match status" value="1"/>
</dbReference>
<feature type="transmembrane region" description="Helical" evidence="8">
    <location>
        <begin position="52"/>
        <end position="71"/>
    </location>
</feature>
<dbReference type="Gene3D" id="1.10.3730.20">
    <property type="match status" value="1"/>
</dbReference>
<dbReference type="InterPro" id="IPR037185">
    <property type="entry name" value="EmrE-like"/>
</dbReference>
<organism evidence="9 10">
    <name type="scientific">Kocuria aegyptia</name>
    <dbReference type="NCBI Taxonomy" id="330943"/>
    <lineage>
        <taxon>Bacteria</taxon>
        <taxon>Bacillati</taxon>
        <taxon>Actinomycetota</taxon>
        <taxon>Actinomycetes</taxon>
        <taxon>Micrococcales</taxon>
        <taxon>Micrococcaceae</taxon>
        <taxon>Kocuria</taxon>
    </lineage>
</organism>
<name>A0ABN2K8R2_9MICC</name>
<keyword evidence="3" id="KW-1003">Cell membrane</keyword>
<gene>
    <name evidence="9" type="ORF">GCM10009767_06700</name>
</gene>
<proteinExistence type="inferred from homology"/>
<evidence type="ECO:0000256" key="5">
    <source>
        <dbReference type="ARBA" id="ARBA00022989"/>
    </source>
</evidence>
<evidence type="ECO:0000256" key="8">
    <source>
        <dbReference type="SAM" id="Phobius"/>
    </source>
</evidence>
<evidence type="ECO:0008006" key="11">
    <source>
        <dbReference type="Google" id="ProtNLM"/>
    </source>
</evidence>
<sequence>MVVGYVLALGLLSLALAHGLSLGVAYGIWTASGVALVAVACRLLFHEPLTWVMSMGMGLIVIGVLLIKFGSTS</sequence>
<dbReference type="InterPro" id="IPR000390">
    <property type="entry name" value="Small_drug/metabolite_transptr"/>
</dbReference>
<dbReference type="EMBL" id="BAAAOA010000008">
    <property type="protein sequence ID" value="GAA1750453.1"/>
    <property type="molecule type" value="Genomic_DNA"/>
</dbReference>
<reference evidence="9 10" key="1">
    <citation type="journal article" date="2019" name="Int. J. Syst. Evol. Microbiol.">
        <title>The Global Catalogue of Microorganisms (GCM) 10K type strain sequencing project: providing services to taxonomists for standard genome sequencing and annotation.</title>
        <authorList>
            <consortium name="The Broad Institute Genomics Platform"/>
            <consortium name="The Broad Institute Genome Sequencing Center for Infectious Disease"/>
            <person name="Wu L."/>
            <person name="Ma J."/>
        </authorList>
    </citation>
    <scope>NUCLEOTIDE SEQUENCE [LARGE SCALE GENOMIC DNA]</scope>
    <source>
        <strain evidence="9 10">JCM 14735</strain>
    </source>
</reference>
<dbReference type="PANTHER" id="PTHR30561">
    <property type="entry name" value="SMR FAMILY PROTON-DEPENDENT DRUG EFFLUX TRANSPORTER SUGE"/>
    <property type="match status" value="1"/>
</dbReference>
<evidence type="ECO:0000256" key="1">
    <source>
        <dbReference type="ARBA" id="ARBA00004651"/>
    </source>
</evidence>
<dbReference type="PANTHER" id="PTHR30561:SF1">
    <property type="entry name" value="MULTIDRUG TRANSPORTER EMRE"/>
    <property type="match status" value="1"/>
</dbReference>
<comment type="similarity">
    <text evidence="7">Belongs to the drug/metabolite transporter (DMT) superfamily. Small multidrug resistance (SMR) (TC 2.A.7.1) family.</text>
</comment>
<evidence type="ECO:0000256" key="3">
    <source>
        <dbReference type="ARBA" id="ARBA00022475"/>
    </source>
</evidence>
<accession>A0ABN2K8R2</accession>
<keyword evidence="4 7" id="KW-0812">Transmembrane</keyword>
<evidence type="ECO:0000256" key="2">
    <source>
        <dbReference type="ARBA" id="ARBA00022448"/>
    </source>
</evidence>
<dbReference type="InterPro" id="IPR045324">
    <property type="entry name" value="Small_multidrug_res"/>
</dbReference>
<comment type="caution">
    <text evidence="9">The sequence shown here is derived from an EMBL/GenBank/DDBJ whole genome shotgun (WGS) entry which is preliminary data.</text>
</comment>
<evidence type="ECO:0000313" key="9">
    <source>
        <dbReference type="EMBL" id="GAA1750453.1"/>
    </source>
</evidence>
<evidence type="ECO:0000256" key="4">
    <source>
        <dbReference type="ARBA" id="ARBA00022692"/>
    </source>
</evidence>
<keyword evidence="6 8" id="KW-0472">Membrane</keyword>
<evidence type="ECO:0000256" key="7">
    <source>
        <dbReference type="RuleBase" id="RU003942"/>
    </source>
</evidence>
<keyword evidence="10" id="KW-1185">Reference proteome</keyword>
<dbReference type="Pfam" id="PF00893">
    <property type="entry name" value="Multi_Drug_Res"/>
    <property type="match status" value="1"/>
</dbReference>